<dbReference type="EMBL" id="MN739853">
    <property type="protein sequence ID" value="QHT74636.1"/>
    <property type="molecule type" value="Genomic_DNA"/>
</dbReference>
<protein>
    <recommendedName>
        <fullName evidence="2">Glycosyltransferase 2-like domain-containing protein</fullName>
    </recommendedName>
</protein>
<reference evidence="1" key="1">
    <citation type="journal article" date="2020" name="Nature">
        <title>Giant virus diversity and host interactions through global metagenomics.</title>
        <authorList>
            <person name="Schulz F."/>
            <person name="Roux S."/>
            <person name="Paez-Espino D."/>
            <person name="Jungbluth S."/>
            <person name="Walsh D.A."/>
            <person name="Denef V.J."/>
            <person name="McMahon K.D."/>
            <person name="Konstantinidis K.T."/>
            <person name="Eloe-Fadrosh E.A."/>
            <person name="Kyrpides N.C."/>
            <person name="Woyke T."/>
        </authorList>
    </citation>
    <scope>NUCLEOTIDE SEQUENCE</scope>
    <source>
        <strain evidence="1">GVMAG-M-3300023179-59</strain>
    </source>
</reference>
<sequence>MPSIPNQDFPNNMAVIVPSHISNASRIKLLMTCLDSLLNQVEPTPVYLSISFDAYYLQTIFEKSLKRIYRNNFPELLSIYYRPSKTPQFIHIEKTYELIHEKYDWFLFCDDDDTYKTQRTLVFKFIIFKCITQNSLQKPWAGLYELCDNIPLTAKNQTYEYWSFCVHKNILADFFSKIRRNHGDVLNHTFCDLVFTNYLKQLTDKFTFYPIEQNNYNYITYNNSSITNSIRSKNEKIKNSTIEFASVSELITTLNEEYKKNMDDLLNNVMIYTLHKLDFDNVLKIILRNHYNYKENIDPEIINALEKQHDKIKSLCDDIYNK</sequence>
<name>A0A6C0H313_9ZZZZ</name>
<evidence type="ECO:0008006" key="2">
    <source>
        <dbReference type="Google" id="ProtNLM"/>
    </source>
</evidence>
<dbReference type="AlphaFoldDB" id="A0A6C0H313"/>
<proteinExistence type="predicted"/>
<evidence type="ECO:0000313" key="1">
    <source>
        <dbReference type="EMBL" id="QHT74636.1"/>
    </source>
</evidence>
<organism evidence="1">
    <name type="scientific">viral metagenome</name>
    <dbReference type="NCBI Taxonomy" id="1070528"/>
    <lineage>
        <taxon>unclassified sequences</taxon>
        <taxon>metagenomes</taxon>
        <taxon>organismal metagenomes</taxon>
    </lineage>
</organism>
<accession>A0A6C0H313</accession>